<dbReference type="RefSeq" id="WP_014230021.1">
    <property type="nucleotide sequence ID" value="NC_016612.1"/>
</dbReference>
<evidence type="ECO:0000256" key="7">
    <source>
        <dbReference type="ARBA" id="ARBA00023004"/>
    </source>
</evidence>
<dbReference type="Proteomes" id="UP000007843">
    <property type="component" value="Chromosome"/>
</dbReference>
<dbReference type="Gene3D" id="3.40.50.970">
    <property type="match status" value="2"/>
</dbReference>
<feature type="binding site" evidence="11">
    <location>
        <position position="816"/>
    </location>
    <ligand>
        <name>thiamine diphosphate</name>
        <dbReference type="ChEBI" id="CHEBI:58937"/>
    </ligand>
</feature>
<dbReference type="FunFam" id="3.40.50.920:FF:000007">
    <property type="entry name" value="Pyruvate:ferredoxin (Flavodoxin) oxidoreductase"/>
    <property type="match status" value="1"/>
</dbReference>
<feature type="binding site" evidence="11">
    <location>
        <begin position="992"/>
        <end position="997"/>
    </location>
    <ligand>
        <name>thiamine diphosphate</name>
        <dbReference type="ChEBI" id="CHEBI:58937"/>
    </ligand>
</feature>
<dbReference type="GO" id="GO:0022900">
    <property type="term" value="P:electron transport chain"/>
    <property type="evidence" value="ECO:0007669"/>
    <property type="project" value="InterPro"/>
</dbReference>
<evidence type="ECO:0000256" key="9">
    <source>
        <dbReference type="ARBA" id="ARBA00048963"/>
    </source>
</evidence>
<feature type="binding site" evidence="13">
    <location>
        <position position="839"/>
    </location>
    <ligand>
        <name>[4Fe-4S] cluster</name>
        <dbReference type="ChEBI" id="CHEBI:49883"/>
        <label>3</label>
    </ligand>
</feature>
<dbReference type="InterPro" id="IPR019456">
    <property type="entry name" value="Pyrv-flavodox_OxRtase_EKR"/>
</dbReference>
<feature type="domain" description="4Fe-4S ferredoxin-type" evidence="14">
    <location>
        <begin position="682"/>
        <end position="711"/>
    </location>
</feature>
<dbReference type="InterPro" id="IPR017896">
    <property type="entry name" value="4Fe4S_Fe-S-bd"/>
</dbReference>
<evidence type="ECO:0000256" key="3">
    <source>
        <dbReference type="ARBA" id="ARBA00022485"/>
    </source>
</evidence>
<dbReference type="Gene3D" id="3.40.50.920">
    <property type="match status" value="1"/>
</dbReference>
<dbReference type="PIRSF" id="PIRSF000159">
    <property type="entry name" value="NifJ"/>
    <property type="match status" value="1"/>
</dbReference>
<keyword evidence="8 13" id="KW-0411">Iron-sulfur</keyword>
<dbReference type="GO" id="GO:0051539">
    <property type="term" value="F:4 iron, 4 sulfur cluster binding"/>
    <property type="evidence" value="ECO:0007669"/>
    <property type="project" value="UniProtKB-KW"/>
</dbReference>
<dbReference type="Gene3D" id="4.10.780.10">
    <property type="entry name" value="Pyruvate-flavodoxin oxidoreductase, EKR domain"/>
    <property type="match status" value="1"/>
</dbReference>
<feature type="binding site" evidence="11">
    <location>
        <position position="114"/>
    </location>
    <ligand>
        <name>pyruvate</name>
        <dbReference type="ChEBI" id="CHEBI:15361"/>
    </ligand>
</feature>
<feature type="site" description="Important for catalytic activity" evidence="12">
    <location>
        <position position="31"/>
    </location>
</feature>
<evidence type="ECO:0000256" key="6">
    <source>
        <dbReference type="ARBA" id="ARBA00023002"/>
    </source>
</evidence>
<accession>A0A0H3HGS7</accession>
<evidence type="ECO:0000256" key="8">
    <source>
        <dbReference type="ARBA" id="ARBA00023014"/>
    </source>
</evidence>
<dbReference type="FunFam" id="3.40.50.970:FF:000041">
    <property type="entry name" value="Pyruvate:ferredoxin (Flavodoxin) oxidoreductase"/>
    <property type="match status" value="1"/>
</dbReference>
<dbReference type="EMBL" id="CP003218">
    <property type="protein sequence ID" value="AEX06698.1"/>
    <property type="molecule type" value="Genomic_DNA"/>
</dbReference>
<feature type="binding site" evidence="13">
    <location>
        <position position="751"/>
    </location>
    <ligand>
        <name>[4Fe-4S] cluster</name>
        <dbReference type="ChEBI" id="CHEBI:49883"/>
        <label>2</label>
    </ligand>
</feature>
<feature type="binding site" evidence="13">
    <location>
        <position position="814"/>
    </location>
    <ligand>
        <name>[4Fe-4S] cluster</name>
        <dbReference type="ChEBI" id="CHEBI:49883"/>
        <label>3</label>
    </ligand>
</feature>
<dbReference type="HOGENOM" id="CLU_002569_0_0_6"/>
<comment type="function">
    <text evidence="10">Oxidoreductase required for the transfer of electrons from pyruvate to flavodoxin.</text>
</comment>
<dbReference type="PANTHER" id="PTHR32154:SF0">
    <property type="entry name" value="PYRUVATE-FLAVODOXIN OXIDOREDUCTASE-RELATED"/>
    <property type="match status" value="1"/>
</dbReference>
<dbReference type="GO" id="GO:0044281">
    <property type="term" value="P:small molecule metabolic process"/>
    <property type="evidence" value="ECO:0007669"/>
    <property type="project" value="UniProtKB-ARBA"/>
</dbReference>
<proteinExistence type="inferred from homology"/>
<feature type="site" description="Important for catalytic activity" evidence="12">
    <location>
        <position position="64"/>
    </location>
</feature>
<comment type="catalytic activity">
    <reaction evidence="9 10">
        <text>oxidized [flavodoxin] + pyruvate + CoA + 2 H(+) = reduced [flavodoxin] + acetyl-CoA + CO2</text>
        <dbReference type="Rhea" id="RHEA:44140"/>
        <dbReference type="Rhea" id="RHEA-COMP:10622"/>
        <dbReference type="Rhea" id="RHEA-COMP:10623"/>
        <dbReference type="ChEBI" id="CHEBI:15361"/>
        <dbReference type="ChEBI" id="CHEBI:15378"/>
        <dbReference type="ChEBI" id="CHEBI:16526"/>
        <dbReference type="ChEBI" id="CHEBI:57287"/>
        <dbReference type="ChEBI" id="CHEBI:57288"/>
        <dbReference type="ChEBI" id="CHEBI:57618"/>
        <dbReference type="ChEBI" id="CHEBI:58210"/>
    </reaction>
</comment>
<dbReference type="SUPFAM" id="SSF54862">
    <property type="entry name" value="4Fe-4S ferredoxins"/>
    <property type="match status" value="1"/>
</dbReference>
<dbReference type="Pfam" id="PF12838">
    <property type="entry name" value="Fer4_7"/>
    <property type="match status" value="1"/>
</dbReference>
<feature type="binding site" evidence="11">
    <location>
        <begin position="963"/>
        <end position="966"/>
    </location>
    <ligand>
        <name>thiamine diphosphate</name>
        <dbReference type="ChEBI" id="CHEBI:58937"/>
    </ligand>
</feature>
<dbReference type="PATRIC" id="fig|1006551.4.peg.5001"/>
<dbReference type="NCBIfam" id="TIGR02176">
    <property type="entry name" value="pyruv_ox_red"/>
    <property type="match status" value="1"/>
</dbReference>
<dbReference type="Pfam" id="PF02775">
    <property type="entry name" value="TPP_enzyme_C"/>
    <property type="match status" value="1"/>
</dbReference>
<dbReference type="InterPro" id="IPR050722">
    <property type="entry name" value="Pyruvate:ferred/Flavod_OxRd"/>
</dbReference>
<dbReference type="InterPro" id="IPR029061">
    <property type="entry name" value="THDP-binding"/>
</dbReference>
<evidence type="ECO:0000256" key="1">
    <source>
        <dbReference type="ARBA" id="ARBA00009032"/>
    </source>
</evidence>
<dbReference type="Pfam" id="PF01855">
    <property type="entry name" value="POR_N"/>
    <property type="match status" value="1"/>
</dbReference>
<dbReference type="InterPro" id="IPR009014">
    <property type="entry name" value="Transketo_C/PFOR_II"/>
</dbReference>
<dbReference type="SMART" id="SM00890">
    <property type="entry name" value="EKR"/>
    <property type="match status" value="1"/>
</dbReference>
<reference evidence="15 16" key="1">
    <citation type="journal article" date="2012" name="J. Bacteriol.">
        <title>Complete genome sequence of Klebsiella oxytoca KCTC 1686, used in production of 2,3-butanediol.</title>
        <authorList>
            <person name="Shin S.H."/>
            <person name="Kim S."/>
            <person name="Kim J.Y."/>
            <person name="Lee S."/>
            <person name="Um Y."/>
            <person name="Oh M.K."/>
            <person name="Kim Y.R."/>
            <person name="Lee J."/>
            <person name="Yang K.S."/>
        </authorList>
    </citation>
    <scope>NUCLEOTIDE SEQUENCE [LARGE SCALE GENOMIC DNA]</scope>
    <source>
        <strain evidence="16">ATCC 8724 / DSM 4798 / JCM 20051 / NBRC 3318 / NRRL B-199 / KCTC 1686</strain>
    </source>
</reference>
<dbReference type="InterPro" id="IPR033412">
    <property type="entry name" value="PFOR_II"/>
</dbReference>
<evidence type="ECO:0000313" key="16">
    <source>
        <dbReference type="Proteomes" id="UP000007843"/>
    </source>
</evidence>
<dbReference type="CDD" id="cd07034">
    <property type="entry name" value="TPP_PYR_PFOR_IOR-alpha_like"/>
    <property type="match status" value="1"/>
</dbReference>
<protein>
    <recommendedName>
        <fullName evidence="10">Pyruvate-flavodoxin oxidoreductase</fullName>
        <ecNumber evidence="10">1.2.7.-</ecNumber>
    </recommendedName>
</protein>
<dbReference type="SUPFAM" id="SSF52518">
    <property type="entry name" value="Thiamin diphosphate-binding fold (THDP-binding)"/>
    <property type="match status" value="2"/>
</dbReference>
<evidence type="ECO:0000256" key="10">
    <source>
        <dbReference type="PIRNR" id="PIRNR000159"/>
    </source>
</evidence>
<dbReference type="SUPFAM" id="SSF53323">
    <property type="entry name" value="Pyruvate-ferredoxin oxidoreductase, PFOR, domain III"/>
    <property type="match status" value="1"/>
</dbReference>
<comment type="cofactor">
    <cofactor evidence="13">
        <name>[4Fe-4S] cluster</name>
        <dbReference type="ChEBI" id="CHEBI:49883"/>
    </cofactor>
    <text evidence="13">Binds 3 [4Fe-4S] clusters per subunit.</text>
</comment>
<feature type="binding site" evidence="13">
    <location>
        <position position="1072"/>
    </location>
    <ligand>
        <name>[4Fe-4S] cluster</name>
        <dbReference type="ChEBI" id="CHEBI:49883"/>
        <label>3</label>
    </ligand>
</feature>
<evidence type="ECO:0000256" key="13">
    <source>
        <dbReference type="PIRSR" id="PIRSR000159-50"/>
    </source>
</evidence>
<feature type="binding site" evidence="13">
    <location>
        <position position="748"/>
    </location>
    <ligand>
        <name>[4Fe-4S] cluster</name>
        <dbReference type="ChEBI" id="CHEBI:49883"/>
        <label>2</label>
    </ligand>
</feature>
<gene>
    <name evidence="15" type="ordered locus">KOX_24915</name>
</gene>
<evidence type="ECO:0000256" key="11">
    <source>
        <dbReference type="PIRSR" id="PIRSR000159-1"/>
    </source>
</evidence>
<evidence type="ECO:0000256" key="5">
    <source>
        <dbReference type="ARBA" id="ARBA00022982"/>
    </source>
</evidence>
<feature type="site" description="Important for catalytic activity" evidence="12">
    <location>
        <position position="997"/>
    </location>
</feature>
<feature type="binding site" evidence="11">
    <location>
        <position position="839"/>
    </location>
    <ligand>
        <name>thiamine diphosphate</name>
        <dbReference type="ChEBI" id="CHEBI:58937"/>
    </ligand>
</feature>
<organism evidence="15 16">
    <name type="scientific">Klebsiella michiganensis (strain ATCC 8724 / DSM 4798 / JCM 20051 / NBRC 3318 / NRRL B-199 / KCTC 1686 / BUCSAV 143 / CCM 1901)</name>
    <dbReference type="NCBI Taxonomy" id="1006551"/>
    <lineage>
        <taxon>Bacteria</taxon>
        <taxon>Pseudomonadati</taxon>
        <taxon>Pseudomonadota</taxon>
        <taxon>Gammaproteobacteria</taxon>
        <taxon>Enterobacterales</taxon>
        <taxon>Enterobacteriaceae</taxon>
        <taxon>Klebsiella/Raoultella group</taxon>
        <taxon>Klebsiella</taxon>
    </lineage>
</organism>
<feature type="domain" description="4Fe-4S ferredoxin-type" evidence="14">
    <location>
        <begin position="736"/>
        <end position="767"/>
    </location>
</feature>
<dbReference type="GO" id="GO:0016903">
    <property type="term" value="F:oxidoreductase activity, acting on the aldehyde or oxo group of donors"/>
    <property type="evidence" value="ECO:0007669"/>
    <property type="project" value="InterPro"/>
</dbReference>
<dbReference type="PROSITE" id="PS51379">
    <property type="entry name" value="4FE4S_FER_2"/>
    <property type="match status" value="2"/>
</dbReference>
<keyword evidence="6 10" id="KW-0560">Oxidoreductase</keyword>
<dbReference type="Pfam" id="PF01558">
    <property type="entry name" value="POR"/>
    <property type="match status" value="1"/>
</dbReference>
<dbReference type="SUPFAM" id="SSF52922">
    <property type="entry name" value="TK C-terminal domain-like"/>
    <property type="match status" value="1"/>
</dbReference>
<feature type="binding site" evidence="11">
    <location>
        <position position="64"/>
    </location>
    <ligand>
        <name>thiamine diphosphate</name>
        <dbReference type="ChEBI" id="CHEBI:58937"/>
    </ligand>
</feature>
<dbReference type="AlphaFoldDB" id="A0A0H3HGS7"/>
<feature type="binding site" evidence="13">
    <location>
        <position position="697"/>
    </location>
    <ligand>
        <name>[4Fe-4S] cluster</name>
        <dbReference type="ChEBI" id="CHEBI:49883"/>
        <label>1</label>
    </ligand>
</feature>
<feature type="binding site" evidence="13">
    <location>
        <position position="694"/>
    </location>
    <ligand>
        <name>[4Fe-4S] cluster</name>
        <dbReference type="ChEBI" id="CHEBI:49883"/>
        <label>1</label>
    </ligand>
</feature>
<feature type="binding site" evidence="13">
    <location>
        <position position="701"/>
    </location>
    <ligand>
        <name>[4Fe-4S] cluster</name>
        <dbReference type="ChEBI" id="CHEBI:49883"/>
        <label>2</label>
    </ligand>
</feature>
<evidence type="ECO:0000256" key="2">
    <source>
        <dbReference type="ARBA" id="ARBA00022448"/>
    </source>
</evidence>
<evidence type="ECO:0000259" key="14">
    <source>
        <dbReference type="PROSITE" id="PS51379"/>
    </source>
</evidence>
<feature type="binding site" evidence="13">
    <location>
        <position position="811"/>
    </location>
    <ligand>
        <name>[4Fe-4S] cluster</name>
        <dbReference type="ChEBI" id="CHEBI:49883"/>
        <label>3</label>
    </ligand>
</feature>
<dbReference type="InterPro" id="IPR017900">
    <property type="entry name" value="4Fe4S_Fe_S_CS"/>
</dbReference>
<feature type="binding site" evidence="13">
    <location>
        <position position="691"/>
    </location>
    <ligand>
        <name>[4Fe-4S] cluster</name>
        <dbReference type="ChEBI" id="CHEBI:49883"/>
        <label>1</label>
    </ligand>
</feature>
<dbReference type="EC" id="1.2.7.-" evidence="10"/>
<dbReference type="FunFam" id="3.40.920.10:FF:000001">
    <property type="entry name" value="Pyruvate:ferredoxin (Flavodoxin) oxidoreductase"/>
    <property type="match status" value="1"/>
</dbReference>
<dbReference type="Gene3D" id="3.40.920.10">
    <property type="entry name" value="Pyruvate-ferredoxin oxidoreductase, PFOR, domain III"/>
    <property type="match status" value="1"/>
</dbReference>
<dbReference type="KEGG" id="kox:KOX_24915"/>
<dbReference type="Gene3D" id="3.30.70.20">
    <property type="match status" value="1"/>
</dbReference>
<feature type="binding site" evidence="11">
    <location>
        <position position="31"/>
    </location>
    <ligand>
        <name>pyruvate</name>
        <dbReference type="ChEBI" id="CHEBI:15361"/>
    </ligand>
</feature>
<keyword evidence="5 10" id="KW-0249">Electron transport</keyword>
<comment type="similarity">
    <text evidence="1 10">Belongs to the pyruvate:ferredoxin/flavodoxin oxidoreductase family.</text>
</comment>
<keyword evidence="2 10" id="KW-0813">Transport</keyword>
<dbReference type="PROSITE" id="PS00198">
    <property type="entry name" value="4FE4S_FER_1"/>
    <property type="match status" value="1"/>
</dbReference>
<dbReference type="Pfam" id="PF10371">
    <property type="entry name" value="EKR"/>
    <property type="match status" value="1"/>
</dbReference>
<dbReference type="InterPro" id="IPR002880">
    <property type="entry name" value="Pyrv_Fd/Flavodoxin_OxRdtase_N"/>
</dbReference>
<dbReference type="PANTHER" id="PTHR32154">
    <property type="entry name" value="PYRUVATE-FLAVODOXIN OXIDOREDUCTASE-RELATED"/>
    <property type="match status" value="1"/>
</dbReference>
<dbReference type="GO" id="GO:0006979">
    <property type="term" value="P:response to oxidative stress"/>
    <property type="evidence" value="ECO:0007669"/>
    <property type="project" value="TreeGrafter"/>
</dbReference>
<dbReference type="GO" id="GO:0030976">
    <property type="term" value="F:thiamine pyrophosphate binding"/>
    <property type="evidence" value="ECO:0007669"/>
    <property type="project" value="InterPro"/>
</dbReference>
<feature type="binding site" evidence="13">
    <location>
        <position position="755"/>
    </location>
    <ligand>
        <name>[4Fe-4S] cluster</name>
        <dbReference type="ChEBI" id="CHEBI:49883"/>
        <label>1</label>
    </ligand>
</feature>
<dbReference type="InterPro" id="IPR019752">
    <property type="entry name" value="Pyrv/ketoisovalerate_OxRed_cat"/>
</dbReference>
<dbReference type="Pfam" id="PF17147">
    <property type="entry name" value="PFOR_II"/>
    <property type="match status" value="1"/>
</dbReference>
<sequence length="1171" mass="128095">MSGKMKTMDGNAAAAWISYAFTEVAAIYPITPSTPMAENVDEWAAQGKKNLFGQPVRLMEMQSEAGAAGAVHGALQAGALTTTYTASQGLLLMIPNMYKIAGELLPGVFHVSARALATNSLNIFGDHQDVMAVRQTGCAMLAENNVQQVMDLSAVAHLAAIKGRIPFVNFFDGFRTSHEIQKIEVLEYDQLATLLDRAALDSFRRNALHPDHPVIRGTAQNPDIYFQEREAGNRFYQALPDIVESYMAQISALTGREYHLFNYTGAADAERVIIAMGSVCDTVQEVVDTLNAAGEKVGLLSVHLFRPFSLAHFFAQLPKTVQRIAVLDRTKEPGAQAEPLCLDVKNAFYHHDDAPLIVGGRYALGGKDVLPNDIAAVFDNLNKPLPMDGFTLGIVDDVTFTSLPSRQQTLAVSHDGITACKFWGMGSDGTVGANKSAIKIIGDKTPLYAQAYFSYDSKKSGGITVSHLRFGDRPINSPYLIHRADFISCSQQSYVERYDLLDGLKPGGTFLLNCSWSDAELEQHLPVGFKRYLARENIHFYTLNAVDIARELGLGGRFNMLMQAAFFKLAAIIDPQTAADYLKQAVEKSYGSKGAAVIEMNQRAIELGMASLHQVTIPAHWATLDEPVAQASAMMPDFIRDILQPMNRQCGDQLPVSAFVGMEDGTFPSGTAAWEKRGIALEVPVWQPEGCTQCNQCAFICPHAAIRPALLNGEEQDAAPAELLSKPAQGAKAYHYHLAISPLDCSGCGNCVDICPSRGKALKMQSLDSQRQMAPVWDYALALTPKSNPFRKTTVKGSQFETPLLEFSGACAGCGETPYARLITQLFGDRMLIANATGCSSIWGASAPSIPYTTNHRGHGPAWANSLFEDNAEFGLGMMLGGQAVRQQIAEEMTAALALPVSDELSDAMRQWLAKQDEGEGTRERADRLSERLAAEKEGVPLLEQLWQNRDYFVRRSQWIFGGDGWAYDIGFGGLDHVLASGEDVNILVFDTEVYSNTGGQSSKSTPVAAIAKFAAQGKRTRKKDLGMMAMSYGNVYVAQVAMGADKDQTLRAIAEAEAWPGPSLVIAYAACINHGLKAGMRCSQREAKRAVEAGYWHLWRYHPQREAEGKTPFMLDSEEPEESFRDFLLGEVRYASLHKTTPHLADALFSRTEEDARARFAQYRRLAGEE</sequence>
<dbReference type="InterPro" id="IPR011766">
    <property type="entry name" value="TPP_enzyme_TPP-bd"/>
</dbReference>
<evidence type="ECO:0000313" key="15">
    <source>
        <dbReference type="EMBL" id="AEX06698.1"/>
    </source>
</evidence>
<dbReference type="GO" id="GO:0005506">
    <property type="term" value="F:iron ion binding"/>
    <property type="evidence" value="ECO:0007669"/>
    <property type="project" value="InterPro"/>
</dbReference>
<evidence type="ECO:0000256" key="12">
    <source>
        <dbReference type="PIRSR" id="PIRSR000159-2"/>
    </source>
</evidence>
<dbReference type="FunFam" id="3.30.70.20:FF:000022">
    <property type="entry name" value="Pyruvate:ferredoxin (Flavodoxin) oxidoreductase"/>
    <property type="match status" value="1"/>
</dbReference>
<evidence type="ECO:0000256" key="4">
    <source>
        <dbReference type="ARBA" id="ARBA00022723"/>
    </source>
</evidence>
<dbReference type="InterPro" id="IPR002869">
    <property type="entry name" value="Pyrv_flavodox_OxRed_cen"/>
</dbReference>
<keyword evidence="3 13" id="KW-0004">4Fe-4S</keyword>
<keyword evidence="4 13" id="KW-0479">Metal-binding</keyword>
<name>A0A0H3HGS7_KLEM8</name>
<dbReference type="CDD" id="cd03377">
    <property type="entry name" value="TPP_PFOR_PNO"/>
    <property type="match status" value="1"/>
</dbReference>
<dbReference type="FunFam" id="3.40.50.970:FF:000012">
    <property type="entry name" value="Pyruvate:ferredoxin (Flavodoxin) oxidoreductase"/>
    <property type="match status" value="1"/>
</dbReference>
<dbReference type="InterPro" id="IPR011895">
    <property type="entry name" value="Pyrv_flavodox_OxRed"/>
</dbReference>
<keyword evidence="15" id="KW-0670">Pyruvate</keyword>
<feature type="binding site" evidence="13">
    <location>
        <position position="745"/>
    </location>
    <ligand>
        <name>[4Fe-4S] cluster</name>
        <dbReference type="ChEBI" id="CHEBI:49883"/>
        <label>2</label>
    </ligand>
</feature>
<dbReference type="InterPro" id="IPR037112">
    <property type="entry name" value="Pyrv-flavodox_OxR_EKR_sf"/>
</dbReference>
<feature type="site" description="Important for catalytic activity" evidence="12">
    <location>
        <position position="114"/>
    </location>
</feature>
<keyword evidence="7 13" id="KW-0408">Iron</keyword>